<dbReference type="PANTHER" id="PTHR11014">
    <property type="entry name" value="PEPTIDASE M20 FAMILY MEMBER"/>
    <property type="match status" value="1"/>
</dbReference>
<reference evidence="3 4" key="1">
    <citation type="submission" date="2018-09" db="EMBL/GenBank/DDBJ databases">
        <title>Characterization of the phylogenetic diversity of five novel species belonging to the genus Bifidobacterium.</title>
        <authorList>
            <person name="Lugli G.A."/>
            <person name="Duranti S."/>
            <person name="Milani C."/>
        </authorList>
    </citation>
    <scope>NUCLEOTIDE SEQUENCE [LARGE SCALE GENOMIC DNA]</scope>
    <source>
        <strain evidence="3 4">2034B</strain>
    </source>
</reference>
<dbReference type="AlphaFoldDB" id="A0A430FM81"/>
<sequence>MSESFDSLVAQVIDLRHRLHRHPELSNRESGTRDLLESLLGAIDGVELQRLGKTSLLASVTGTGIKNAATKNAAKNTAENTGTGRTLLCRAELDALPIQEETGLPWTSENPGVMHACGHDAHMAALYAAILWYAAHRDFTGEIRFLFQEAEETEGGAVDLIDSPLFDGVDEAYAFHSINAPAGRLLIPPKRATNGVAVFRITVHGKSTHGSMPHLGIDPIRILADIIGQLAALPSNAIDPSHAASLTFGTLKAGDAANQIPDAAQATGTIRAQSHDDLQRLCEPAKTLTVTIAQAHGAHADFEYGAVDPVVNDESITRRLLAELSATLGPDAVQESGPANFSDDFGFFSDRFPGAYLLLGAGDKAQGMPYPNHSARYFVLDEAIEPAVRAWIALIGARLAA</sequence>
<protein>
    <submittedName>
        <fullName evidence="3">Amidohydrolase</fullName>
    </submittedName>
</protein>
<accession>A0A430FM81</accession>
<evidence type="ECO:0000259" key="2">
    <source>
        <dbReference type="Pfam" id="PF07687"/>
    </source>
</evidence>
<feature type="binding site" evidence="1">
    <location>
        <position position="176"/>
    </location>
    <ligand>
        <name>Mn(2+)</name>
        <dbReference type="ChEBI" id="CHEBI:29035"/>
        <label>2</label>
    </ligand>
</feature>
<dbReference type="GO" id="GO:0046872">
    <property type="term" value="F:metal ion binding"/>
    <property type="evidence" value="ECO:0007669"/>
    <property type="project" value="UniProtKB-KW"/>
</dbReference>
<dbReference type="Pfam" id="PF01546">
    <property type="entry name" value="Peptidase_M20"/>
    <property type="match status" value="1"/>
</dbReference>
<dbReference type="InterPro" id="IPR036264">
    <property type="entry name" value="Bact_exopeptidase_dim_dom"/>
</dbReference>
<feature type="binding site" evidence="1">
    <location>
        <position position="152"/>
    </location>
    <ligand>
        <name>Mn(2+)</name>
        <dbReference type="ChEBI" id="CHEBI:29035"/>
        <label>2</label>
    </ligand>
</feature>
<dbReference type="PANTHER" id="PTHR11014:SF63">
    <property type="entry name" value="METALLOPEPTIDASE, PUTATIVE (AFU_ORTHOLOGUE AFUA_6G09600)-RELATED"/>
    <property type="match status" value="1"/>
</dbReference>
<dbReference type="NCBIfam" id="TIGR01891">
    <property type="entry name" value="amidohydrolases"/>
    <property type="match status" value="1"/>
</dbReference>
<feature type="binding site" evidence="1">
    <location>
        <position position="119"/>
    </location>
    <ligand>
        <name>Mn(2+)</name>
        <dbReference type="ChEBI" id="CHEBI:29035"/>
        <label>2</label>
    </ligand>
</feature>
<dbReference type="SUPFAM" id="SSF55031">
    <property type="entry name" value="Bacterial exopeptidase dimerisation domain"/>
    <property type="match status" value="1"/>
</dbReference>
<keyword evidence="4" id="KW-1185">Reference proteome</keyword>
<name>A0A430FM81_9BIFI</name>
<dbReference type="CDD" id="cd03886">
    <property type="entry name" value="M20_Acy1"/>
    <property type="match status" value="1"/>
</dbReference>
<organism evidence="3 4">
    <name type="scientific">Bifidobacterium goeldii</name>
    <dbReference type="NCBI Taxonomy" id="2306975"/>
    <lineage>
        <taxon>Bacteria</taxon>
        <taxon>Bacillati</taxon>
        <taxon>Actinomycetota</taxon>
        <taxon>Actinomycetes</taxon>
        <taxon>Bifidobacteriales</taxon>
        <taxon>Bifidobacteriaceae</taxon>
        <taxon>Bifidobacterium</taxon>
    </lineage>
</organism>
<keyword evidence="1" id="KW-0479">Metal-binding</keyword>
<dbReference type="InterPro" id="IPR011650">
    <property type="entry name" value="Peptidase_M20_dimer"/>
</dbReference>
<keyword evidence="1" id="KW-0464">Manganese</keyword>
<evidence type="ECO:0000256" key="1">
    <source>
        <dbReference type="PIRSR" id="PIRSR005962-1"/>
    </source>
</evidence>
<dbReference type="InterPro" id="IPR002933">
    <property type="entry name" value="Peptidase_M20"/>
</dbReference>
<gene>
    <name evidence="3" type="ORF">D2E25_0154</name>
</gene>
<keyword evidence="3" id="KW-0378">Hydrolase</keyword>
<proteinExistence type="predicted"/>
<feature type="binding site" evidence="1">
    <location>
        <position position="373"/>
    </location>
    <ligand>
        <name>Mn(2+)</name>
        <dbReference type="ChEBI" id="CHEBI:29035"/>
        <label>2</label>
    </ligand>
</feature>
<feature type="binding site" evidence="1">
    <location>
        <position position="117"/>
    </location>
    <ligand>
        <name>Mn(2+)</name>
        <dbReference type="ChEBI" id="CHEBI:29035"/>
        <label>2</label>
    </ligand>
</feature>
<dbReference type="PIRSF" id="PIRSF005962">
    <property type="entry name" value="Pept_M20D_amidohydro"/>
    <property type="match status" value="1"/>
</dbReference>
<dbReference type="Proteomes" id="UP000287533">
    <property type="component" value="Unassembled WGS sequence"/>
</dbReference>
<dbReference type="EMBL" id="QXGL01000001">
    <property type="protein sequence ID" value="RSX53848.1"/>
    <property type="molecule type" value="Genomic_DNA"/>
</dbReference>
<evidence type="ECO:0000313" key="3">
    <source>
        <dbReference type="EMBL" id="RSX53848.1"/>
    </source>
</evidence>
<evidence type="ECO:0000313" key="4">
    <source>
        <dbReference type="Proteomes" id="UP000287533"/>
    </source>
</evidence>
<dbReference type="Gene3D" id="3.40.630.10">
    <property type="entry name" value="Zn peptidases"/>
    <property type="match status" value="1"/>
</dbReference>
<dbReference type="Gene3D" id="3.30.70.360">
    <property type="match status" value="1"/>
</dbReference>
<comment type="caution">
    <text evidence="3">The sequence shown here is derived from an EMBL/GenBank/DDBJ whole genome shotgun (WGS) entry which is preliminary data.</text>
</comment>
<dbReference type="OrthoDB" id="9777385at2"/>
<feature type="domain" description="Peptidase M20 dimerisation" evidence="2">
    <location>
        <begin position="192"/>
        <end position="282"/>
    </location>
</feature>
<dbReference type="Pfam" id="PF07687">
    <property type="entry name" value="M20_dimer"/>
    <property type="match status" value="1"/>
</dbReference>
<dbReference type="InterPro" id="IPR017439">
    <property type="entry name" value="Amidohydrolase"/>
</dbReference>
<dbReference type="SUPFAM" id="SSF53187">
    <property type="entry name" value="Zn-dependent exopeptidases"/>
    <property type="match status" value="1"/>
</dbReference>
<comment type="cofactor">
    <cofactor evidence="1">
        <name>Mn(2+)</name>
        <dbReference type="ChEBI" id="CHEBI:29035"/>
    </cofactor>
    <text evidence="1">The Mn(2+) ion enhances activity.</text>
</comment>
<dbReference type="GO" id="GO:0016787">
    <property type="term" value="F:hydrolase activity"/>
    <property type="evidence" value="ECO:0007669"/>
    <property type="project" value="UniProtKB-KW"/>
</dbReference>
<dbReference type="RefSeq" id="WP_125979160.1">
    <property type="nucleotide sequence ID" value="NZ_QXGL01000001.1"/>
</dbReference>